<dbReference type="EMBL" id="JBHSHD010000005">
    <property type="protein sequence ID" value="MFC4819799.1"/>
    <property type="molecule type" value="Genomic_DNA"/>
</dbReference>
<keyword evidence="6" id="KW-0175">Coiled coil</keyword>
<dbReference type="InterPro" id="IPR008271">
    <property type="entry name" value="Ser/Thr_kinase_AS"/>
</dbReference>
<dbReference type="Pfam" id="PF00069">
    <property type="entry name" value="Pkinase"/>
    <property type="match status" value="1"/>
</dbReference>
<dbReference type="InterPro" id="IPR011990">
    <property type="entry name" value="TPR-like_helical_dom_sf"/>
</dbReference>
<dbReference type="PROSITE" id="PS50011">
    <property type="entry name" value="PROTEIN_KINASE_DOM"/>
    <property type="match status" value="1"/>
</dbReference>
<reference evidence="10" key="1">
    <citation type="journal article" date="2019" name="Int. J. Syst. Evol. Microbiol.">
        <title>The Global Catalogue of Microorganisms (GCM) 10K type strain sequencing project: providing services to taxonomists for standard genome sequencing and annotation.</title>
        <authorList>
            <consortium name="The Broad Institute Genomics Platform"/>
            <consortium name="The Broad Institute Genome Sequencing Center for Infectious Disease"/>
            <person name="Wu L."/>
            <person name="Ma J."/>
        </authorList>
    </citation>
    <scope>NUCLEOTIDE SEQUENCE [LARGE SCALE GENOMIC DNA]</scope>
    <source>
        <strain evidence="10">CCUG 30340</strain>
    </source>
</reference>
<dbReference type="CDD" id="cd14014">
    <property type="entry name" value="STKc_PknB_like"/>
    <property type="match status" value="1"/>
</dbReference>
<keyword evidence="3 9" id="KW-0418">Kinase</keyword>
<keyword evidence="7" id="KW-0812">Transmembrane</keyword>
<evidence type="ECO:0000256" key="5">
    <source>
        <dbReference type="PROSITE-ProRule" id="PRU10141"/>
    </source>
</evidence>
<evidence type="ECO:0000256" key="1">
    <source>
        <dbReference type="ARBA" id="ARBA00022679"/>
    </source>
</evidence>
<evidence type="ECO:0000256" key="7">
    <source>
        <dbReference type="SAM" id="Phobius"/>
    </source>
</evidence>
<evidence type="ECO:0000259" key="8">
    <source>
        <dbReference type="PROSITE" id="PS50011"/>
    </source>
</evidence>
<proteinExistence type="predicted"/>
<evidence type="ECO:0000313" key="9">
    <source>
        <dbReference type="EMBL" id="MFC4819799.1"/>
    </source>
</evidence>
<dbReference type="Gene3D" id="3.30.200.20">
    <property type="entry name" value="Phosphorylase Kinase, domain 1"/>
    <property type="match status" value="1"/>
</dbReference>
<dbReference type="RefSeq" id="WP_380019593.1">
    <property type="nucleotide sequence ID" value="NZ_JBHSHD010000005.1"/>
</dbReference>
<evidence type="ECO:0000256" key="6">
    <source>
        <dbReference type="SAM" id="Coils"/>
    </source>
</evidence>
<dbReference type="InterPro" id="IPR011009">
    <property type="entry name" value="Kinase-like_dom_sf"/>
</dbReference>
<feature type="binding site" evidence="5">
    <location>
        <position position="107"/>
    </location>
    <ligand>
        <name>ATP</name>
        <dbReference type="ChEBI" id="CHEBI:30616"/>
    </ligand>
</feature>
<sequence>MSRPREPDHAALHLLREALDLDTDLERERLLAARCTDDPPLLERVRAMLQRIGGDDGPESPEDATDSLLDARLGAFRVAERIGRGGMGVVYRGEREGADFRQDVALKLIRRGFDFDDIRARFLRERRILARLSHPNLARFIDGGVAPDGRPWFALEFVRGEPVTRWCDARSLDLRARVKLFLDVCAAVQYAHAQLVVHRDLKPGNILVEADGHVRLLDFGIARLLGGEDAGAAPTTLGHRGVLTPEYAAPEQFGGETAGVATDVYALGVVLYELLVGVLPYELDRRDLAATEHTIRERPPQPPAQAIARGGHAASAARLAARSTHLRPWRNDVRGDLTRILDKALAKEPARRYTTVEAFAEDLSRWLAGAPVRASGTAFGYRLGKFVRRNRVAVAVALGLAVALLAATALALRSARNERLQREAAVAEAERANAVQQYLTLMFRNATQRQREGAVLTADEVLRQGADDIFEYFRDQPETGQATALMLSEIYAALGDADGGAPLLERLLKWPGVEARPDLQASARFGLATAEHHRGHDARARELLAAAQAYWNSRPERHRESLSRSRTLQARLERMQGDTDAAIATLDRGIRERRALHDGADGESAYALVTLSITLAQVGRIEEAFARAQESVAEYERLRQALSSEGLTALGNRAAIATMLNRDEEALADLRKVSATLRVYGDSEALAKADAQLGELLGKLARYDEAVPLLQGALAMAGKRSGERGRLAFGARQRLAQVLMDAGRPEEAEPLIDSLLAQAREAYGESNRDTGIGYRMRAQLRIAQRRLDDARVDLTAAEQVFTGLGAAGQRQIEKVAALRQSLDASTAR</sequence>
<dbReference type="Proteomes" id="UP001595886">
    <property type="component" value="Unassembled WGS sequence"/>
</dbReference>
<keyword evidence="4 5" id="KW-0067">ATP-binding</keyword>
<dbReference type="GO" id="GO:0016301">
    <property type="term" value="F:kinase activity"/>
    <property type="evidence" value="ECO:0007669"/>
    <property type="project" value="UniProtKB-KW"/>
</dbReference>
<keyword evidence="2 5" id="KW-0547">Nucleotide-binding</keyword>
<keyword evidence="10" id="KW-1185">Reference proteome</keyword>
<dbReference type="Gene3D" id="1.10.510.10">
    <property type="entry name" value="Transferase(Phosphotransferase) domain 1"/>
    <property type="match status" value="1"/>
</dbReference>
<evidence type="ECO:0000256" key="2">
    <source>
        <dbReference type="ARBA" id="ARBA00022741"/>
    </source>
</evidence>
<dbReference type="PANTHER" id="PTHR43289:SF34">
    <property type="entry name" value="SERINE_THREONINE-PROTEIN KINASE YBDM-RELATED"/>
    <property type="match status" value="1"/>
</dbReference>
<dbReference type="Gene3D" id="1.25.40.10">
    <property type="entry name" value="Tetratricopeptide repeat domain"/>
    <property type="match status" value="2"/>
</dbReference>
<evidence type="ECO:0000256" key="4">
    <source>
        <dbReference type="ARBA" id="ARBA00022840"/>
    </source>
</evidence>
<comment type="caution">
    <text evidence="9">The sequence shown here is derived from an EMBL/GenBank/DDBJ whole genome shotgun (WGS) entry which is preliminary data.</text>
</comment>
<gene>
    <name evidence="9" type="ORF">ACFO6Q_05665</name>
</gene>
<feature type="coiled-coil region" evidence="6">
    <location>
        <begin position="410"/>
        <end position="437"/>
    </location>
</feature>
<accession>A0ABV9QW49</accession>
<dbReference type="PROSITE" id="PS00107">
    <property type="entry name" value="PROTEIN_KINASE_ATP"/>
    <property type="match status" value="1"/>
</dbReference>
<feature type="domain" description="Protein kinase" evidence="8">
    <location>
        <begin position="76"/>
        <end position="367"/>
    </location>
</feature>
<keyword evidence="1" id="KW-0808">Transferase</keyword>
<dbReference type="PROSITE" id="PS00108">
    <property type="entry name" value="PROTEIN_KINASE_ST"/>
    <property type="match status" value="1"/>
</dbReference>
<dbReference type="SUPFAM" id="SSF48452">
    <property type="entry name" value="TPR-like"/>
    <property type="match status" value="3"/>
</dbReference>
<evidence type="ECO:0000256" key="3">
    <source>
        <dbReference type="ARBA" id="ARBA00022777"/>
    </source>
</evidence>
<feature type="coiled-coil region" evidence="6">
    <location>
        <begin position="618"/>
        <end position="645"/>
    </location>
</feature>
<dbReference type="InterPro" id="IPR000719">
    <property type="entry name" value="Prot_kinase_dom"/>
</dbReference>
<dbReference type="InterPro" id="IPR017441">
    <property type="entry name" value="Protein_kinase_ATP_BS"/>
</dbReference>
<organism evidence="9 10">
    <name type="scientific">Dokdonella ginsengisoli</name>
    <dbReference type="NCBI Taxonomy" id="363846"/>
    <lineage>
        <taxon>Bacteria</taxon>
        <taxon>Pseudomonadati</taxon>
        <taxon>Pseudomonadota</taxon>
        <taxon>Gammaproteobacteria</taxon>
        <taxon>Lysobacterales</taxon>
        <taxon>Rhodanobacteraceae</taxon>
        <taxon>Dokdonella</taxon>
    </lineage>
</organism>
<evidence type="ECO:0000313" key="10">
    <source>
        <dbReference type="Proteomes" id="UP001595886"/>
    </source>
</evidence>
<name>A0ABV9QW49_9GAMM</name>
<keyword evidence="7" id="KW-0472">Membrane</keyword>
<dbReference type="SMART" id="SM00220">
    <property type="entry name" value="S_TKc"/>
    <property type="match status" value="1"/>
</dbReference>
<protein>
    <submittedName>
        <fullName evidence="9">Protein kinase</fullName>
    </submittedName>
</protein>
<keyword evidence="7" id="KW-1133">Transmembrane helix</keyword>
<dbReference type="PANTHER" id="PTHR43289">
    <property type="entry name" value="MITOGEN-ACTIVATED PROTEIN KINASE KINASE KINASE 20-RELATED"/>
    <property type="match status" value="1"/>
</dbReference>
<dbReference type="Pfam" id="PF14559">
    <property type="entry name" value="TPR_19"/>
    <property type="match status" value="1"/>
</dbReference>
<dbReference type="SUPFAM" id="SSF56112">
    <property type="entry name" value="Protein kinase-like (PK-like)"/>
    <property type="match status" value="1"/>
</dbReference>
<feature type="transmembrane region" description="Helical" evidence="7">
    <location>
        <begin position="392"/>
        <end position="412"/>
    </location>
</feature>